<proteinExistence type="inferred from homology"/>
<keyword evidence="9" id="KW-1185">Reference proteome</keyword>
<dbReference type="GO" id="GO:0006506">
    <property type="term" value="P:GPI anchor biosynthetic process"/>
    <property type="evidence" value="ECO:0007669"/>
    <property type="project" value="TreeGrafter"/>
</dbReference>
<dbReference type="InterPro" id="IPR009914">
    <property type="entry name" value="DPM2"/>
</dbReference>
<accession>A0A0C2Z7K4</accession>
<dbReference type="EMBL" id="KN831768">
    <property type="protein sequence ID" value="KIM49087.1"/>
    <property type="molecule type" value="Genomic_DNA"/>
</dbReference>
<name>A0A0C2Z7K4_HEBCY</name>
<evidence type="ECO:0000256" key="2">
    <source>
        <dbReference type="ARBA" id="ARBA00005478"/>
    </source>
</evidence>
<sequence>MGVSDKSLGGAMLLAASVVFIYYTTWAMLLPFFDSSSPIHDWFPSREWVVRLPAFLLVVGLSSIGALLGSTMVQENRRRVQQARLRTA</sequence>
<dbReference type="PANTHER" id="PTHR15039">
    <property type="entry name" value="DOLICHOL PHOSPHATE-MANNOSE BIOSYNTHESIS REGULATORY PROTEIN"/>
    <property type="match status" value="1"/>
</dbReference>
<dbReference type="UniPathway" id="UPA00378"/>
<feature type="transmembrane region" description="Helical" evidence="7">
    <location>
        <begin position="12"/>
        <end position="33"/>
    </location>
</feature>
<reference evidence="8 9" key="1">
    <citation type="submission" date="2014-04" db="EMBL/GenBank/DDBJ databases">
        <authorList>
            <consortium name="DOE Joint Genome Institute"/>
            <person name="Kuo A."/>
            <person name="Gay G."/>
            <person name="Dore J."/>
            <person name="Kohler A."/>
            <person name="Nagy L.G."/>
            <person name="Floudas D."/>
            <person name="Copeland A."/>
            <person name="Barry K.W."/>
            <person name="Cichocki N."/>
            <person name="Veneault-Fourrey C."/>
            <person name="LaButti K."/>
            <person name="Lindquist E.A."/>
            <person name="Lipzen A."/>
            <person name="Lundell T."/>
            <person name="Morin E."/>
            <person name="Murat C."/>
            <person name="Sun H."/>
            <person name="Tunlid A."/>
            <person name="Henrissat B."/>
            <person name="Grigoriev I.V."/>
            <person name="Hibbett D.S."/>
            <person name="Martin F."/>
            <person name="Nordberg H.P."/>
            <person name="Cantor M.N."/>
            <person name="Hua S.X."/>
        </authorList>
    </citation>
    <scope>NUCLEOTIDE SEQUENCE [LARGE SCALE GENOMIC DNA]</scope>
    <source>
        <strain evidence="9">h7</strain>
    </source>
</reference>
<keyword evidence="6 7" id="KW-0472">Membrane</keyword>
<comment type="subunit">
    <text evidence="7">Component of the dolichol-phosphate mannose (DPM) synthase complex.</text>
</comment>
<evidence type="ECO:0000256" key="3">
    <source>
        <dbReference type="ARBA" id="ARBA00022692"/>
    </source>
</evidence>
<dbReference type="STRING" id="686832.A0A0C2Z7K4"/>
<dbReference type="PANTHER" id="PTHR15039:SF11">
    <property type="entry name" value="DOLICHOL PHOSPHATE-MANNOSE BIOSYNTHESIS REGULATORY PROTEIN"/>
    <property type="match status" value="1"/>
</dbReference>
<comment type="similarity">
    <text evidence="2 7">Belongs to the DPM2 family.</text>
</comment>
<comment type="pathway">
    <text evidence="7">Protein modification; protein glycosylation.</text>
</comment>
<dbReference type="OrthoDB" id="311279at2759"/>
<keyword evidence="5 7" id="KW-1133">Transmembrane helix</keyword>
<evidence type="ECO:0000256" key="5">
    <source>
        <dbReference type="ARBA" id="ARBA00022989"/>
    </source>
</evidence>
<comment type="function">
    <text evidence="7">Regulatory subunit of the dolichol-phosphate mannose (DPM) synthase complex; essential for the ER localization.</text>
</comment>
<dbReference type="Proteomes" id="UP000053424">
    <property type="component" value="Unassembled WGS sequence"/>
</dbReference>
<organism evidence="8 9">
    <name type="scientific">Hebeloma cylindrosporum</name>
    <dbReference type="NCBI Taxonomy" id="76867"/>
    <lineage>
        <taxon>Eukaryota</taxon>
        <taxon>Fungi</taxon>
        <taxon>Dikarya</taxon>
        <taxon>Basidiomycota</taxon>
        <taxon>Agaricomycotina</taxon>
        <taxon>Agaricomycetes</taxon>
        <taxon>Agaricomycetidae</taxon>
        <taxon>Agaricales</taxon>
        <taxon>Agaricineae</taxon>
        <taxon>Hymenogastraceae</taxon>
        <taxon>Hebeloma</taxon>
    </lineage>
</organism>
<dbReference type="Pfam" id="PF07297">
    <property type="entry name" value="DPM2"/>
    <property type="match status" value="1"/>
</dbReference>
<dbReference type="GO" id="GO:0005789">
    <property type="term" value="C:endoplasmic reticulum membrane"/>
    <property type="evidence" value="ECO:0007669"/>
    <property type="project" value="UniProtKB-SubCell"/>
</dbReference>
<dbReference type="GO" id="GO:0033185">
    <property type="term" value="C:dolichol-phosphate-mannose synthase complex"/>
    <property type="evidence" value="ECO:0007669"/>
    <property type="project" value="TreeGrafter"/>
</dbReference>
<comment type="subcellular location">
    <subcellularLocation>
        <location evidence="1 7">Endoplasmic reticulum membrane</location>
        <topology evidence="1 7">Multi-pass membrane protein</topology>
    </subcellularLocation>
</comment>
<protein>
    <recommendedName>
        <fullName evidence="7">Dolichol phosphate-mannose biosynthesis regulatory protein</fullName>
    </recommendedName>
</protein>
<evidence type="ECO:0000256" key="1">
    <source>
        <dbReference type="ARBA" id="ARBA00004477"/>
    </source>
</evidence>
<evidence type="ECO:0000256" key="7">
    <source>
        <dbReference type="RuleBase" id="RU365084"/>
    </source>
</evidence>
<evidence type="ECO:0000313" key="8">
    <source>
        <dbReference type="EMBL" id="KIM49087.1"/>
    </source>
</evidence>
<reference evidence="9" key="2">
    <citation type="submission" date="2015-01" db="EMBL/GenBank/DDBJ databases">
        <title>Evolutionary Origins and Diversification of the Mycorrhizal Mutualists.</title>
        <authorList>
            <consortium name="DOE Joint Genome Institute"/>
            <consortium name="Mycorrhizal Genomics Consortium"/>
            <person name="Kohler A."/>
            <person name="Kuo A."/>
            <person name="Nagy L.G."/>
            <person name="Floudas D."/>
            <person name="Copeland A."/>
            <person name="Barry K.W."/>
            <person name="Cichocki N."/>
            <person name="Veneault-Fourrey C."/>
            <person name="LaButti K."/>
            <person name="Lindquist E.A."/>
            <person name="Lipzen A."/>
            <person name="Lundell T."/>
            <person name="Morin E."/>
            <person name="Murat C."/>
            <person name="Riley R."/>
            <person name="Ohm R."/>
            <person name="Sun H."/>
            <person name="Tunlid A."/>
            <person name="Henrissat B."/>
            <person name="Grigoriev I.V."/>
            <person name="Hibbett D.S."/>
            <person name="Martin F."/>
        </authorList>
    </citation>
    <scope>NUCLEOTIDE SEQUENCE [LARGE SCALE GENOMIC DNA]</scope>
    <source>
        <strain evidence="9">h7</strain>
    </source>
</reference>
<dbReference type="AlphaFoldDB" id="A0A0C2Z7K4"/>
<evidence type="ECO:0000256" key="4">
    <source>
        <dbReference type="ARBA" id="ARBA00022824"/>
    </source>
</evidence>
<dbReference type="GO" id="GO:0180047">
    <property type="term" value="P:dolichol phosphate mannose biosynthetic process"/>
    <property type="evidence" value="ECO:0007669"/>
    <property type="project" value="InterPro"/>
</dbReference>
<gene>
    <name evidence="8" type="ORF">M413DRAFT_438247</name>
</gene>
<feature type="transmembrane region" description="Helical" evidence="7">
    <location>
        <begin position="53"/>
        <end position="73"/>
    </location>
</feature>
<keyword evidence="4 7" id="KW-0256">Endoplasmic reticulum</keyword>
<evidence type="ECO:0000313" key="9">
    <source>
        <dbReference type="Proteomes" id="UP000053424"/>
    </source>
</evidence>
<keyword evidence="3 7" id="KW-0812">Transmembrane</keyword>
<evidence type="ECO:0000256" key="6">
    <source>
        <dbReference type="ARBA" id="ARBA00023136"/>
    </source>
</evidence>
<dbReference type="HOGENOM" id="CLU_150144_2_1_1"/>
<dbReference type="GO" id="GO:0030234">
    <property type="term" value="F:enzyme regulator activity"/>
    <property type="evidence" value="ECO:0007669"/>
    <property type="project" value="UniProtKB-UniRule"/>
</dbReference>